<evidence type="ECO:0008006" key="5">
    <source>
        <dbReference type="Google" id="ProtNLM"/>
    </source>
</evidence>
<sequence>MKVKSLITPLALVTALTFGCTKAEEEINNQEDTIEENVIDNSDGTDVNDGNGANNGVEPGTYTNDKNEENETNESNETNNGMETDEPGTGPGVNNGAGSDEIGPETTE</sequence>
<feature type="signal peptide" evidence="2">
    <location>
        <begin position="1"/>
        <end position="23"/>
    </location>
</feature>
<evidence type="ECO:0000256" key="2">
    <source>
        <dbReference type="SAM" id="SignalP"/>
    </source>
</evidence>
<feature type="compositionally biased region" description="Acidic residues" evidence="1">
    <location>
        <begin position="27"/>
        <end position="38"/>
    </location>
</feature>
<organism evidence="3 4">
    <name type="scientific">Clostridium isatidis</name>
    <dbReference type="NCBI Taxonomy" id="182773"/>
    <lineage>
        <taxon>Bacteria</taxon>
        <taxon>Bacillati</taxon>
        <taxon>Bacillota</taxon>
        <taxon>Clostridia</taxon>
        <taxon>Eubacteriales</taxon>
        <taxon>Clostridiaceae</taxon>
        <taxon>Clostridium</taxon>
    </lineage>
</organism>
<keyword evidence="2" id="KW-0732">Signal</keyword>
<proteinExistence type="predicted"/>
<evidence type="ECO:0000313" key="3">
    <source>
        <dbReference type="EMBL" id="ASW43040.1"/>
    </source>
</evidence>
<feature type="region of interest" description="Disordered" evidence="1">
    <location>
        <begin position="27"/>
        <end position="108"/>
    </location>
</feature>
<dbReference type="KEGG" id="cia:BEN51_05985"/>
<feature type="chain" id="PRO_5016566978" description="Lipoprotein" evidence="2">
    <location>
        <begin position="24"/>
        <end position="108"/>
    </location>
</feature>
<gene>
    <name evidence="3" type="ORF">BEN51_05985</name>
</gene>
<keyword evidence="4" id="KW-1185">Reference proteome</keyword>
<reference evidence="3 4" key="1">
    <citation type="submission" date="2016-08" db="EMBL/GenBank/DDBJ databases">
        <title>Complete Genome Sequence Of The Indigo Reducing Clostridium isatidis DSM15098.</title>
        <authorList>
            <person name="Little G.T."/>
            <person name="Minton N.P."/>
        </authorList>
    </citation>
    <scope>NUCLEOTIDE SEQUENCE [LARGE SCALE GENOMIC DNA]</scope>
    <source>
        <strain evidence="3 4">DSM 15098</strain>
    </source>
</reference>
<name>A0A343JBY2_9CLOT</name>
<dbReference type="AlphaFoldDB" id="A0A343JBY2"/>
<evidence type="ECO:0000313" key="4">
    <source>
        <dbReference type="Proteomes" id="UP000264883"/>
    </source>
</evidence>
<dbReference type="RefSeq" id="WP_119865179.1">
    <property type="nucleotide sequence ID" value="NZ_CP016786.1"/>
</dbReference>
<feature type="compositionally biased region" description="Low complexity" evidence="1">
    <location>
        <begin position="44"/>
        <end position="64"/>
    </location>
</feature>
<dbReference type="Proteomes" id="UP000264883">
    <property type="component" value="Chromosome"/>
</dbReference>
<evidence type="ECO:0000256" key="1">
    <source>
        <dbReference type="SAM" id="MobiDB-lite"/>
    </source>
</evidence>
<accession>A0A343JBY2</accession>
<dbReference type="PROSITE" id="PS51257">
    <property type="entry name" value="PROKAR_LIPOPROTEIN"/>
    <property type="match status" value="1"/>
</dbReference>
<protein>
    <recommendedName>
        <fullName evidence="5">Lipoprotein</fullName>
    </recommendedName>
</protein>
<dbReference type="EMBL" id="CP016786">
    <property type="protein sequence ID" value="ASW43040.1"/>
    <property type="molecule type" value="Genomic_DNA"/>
</dbReference>